<keyword evidence="1" id="KW-0676">Redox-active center</keyword>
<feature type="region of interest" description="Disordered" evidence="2">
    <location>
        <begin position="1"/>
        <end position="21"/>
    </location>
</feature>
<gene>
    <name evidence="3" type="ORF">NX794_02500</name>
</gene>
<dbReference type="PANTHER" id="PTHR36417">
    <property type="entry name" value="SELENOPROTEIN DOMAIN PROTEIN (AFU_ORTHOLOGUE AFUA_1G05220)"/>
    <property type="match status" value="1"/>
</dbReference>
<dbReference type="RefSeq" id="WP_258776367.1">
    <property type="nucleotide sequence ID" value="NZ_JANUGP010000001.1"/>
</dbReference>
<dbReference type="Proteomes" id="UP001205612">
    <property type="component" value="Unassembled WGS sequence"/>
</dbReference>
<dbReference type="Gene3D" id="3.40.30.10">
    <property type="entry name" value="Glutaredoxin"/>
    <property type="match status" value="1"/>
</dbReference>
<evidence type="ECO:0000256" key="2">
    <source>
        <dbReference type="SAM" id="MobiDB-lite"/>
    </source>
</evidence>
<name>A0ABT2AV25_9ACTN</name>
<keyword evidence="4" id="KW-1185">Reference proteome</keyword>
<proteinExistence type="predicted"/>
<sequence>MTDARGDEPDVSRPRGDAGESRRVEIEYCTQCRWLPRAAWLAQELLTTFEAELTELSLRPGTGGVFVVRVGDEVVWDRKEQGFPEPTAVKRLVRDRVAPGKSLGHSERTG</sequence>
<accession>A0ABT2AV25</accession>
<dbReference type="Pfam" id="PF10262">
    <property type="entry name" value="Rdx"/>
    <property type="match status" value="1"/>
</dbReference>
<dbReference type="NCBIfam" id="TIGR02174">
    <property type="entry name" value="CXXU_selWTH"/>
    <property type="match status" value="1"/>
</dbReference>
<reference evidence="3 4" key="1">
    <citation type="submission" date="2022-08" db="EMBL/GenBank/DDBJ databases">
        <authorList>
            <person name="Somphong A."/>
            <person name="Phongsopitanun W."/>
        </authorList>
    </citation>
    <scope>NUCLEOTIDE SEQUENCE [LARGE SCALE GENOMIC DNA]</scope>
    <source>
        <strain evidence="3 4">LP11</strain>
    </source>
</reference>
<evidence type="ECO:0000313" key="4">
    <source>
        <dbReference type="Proteomes" id="UP001205612"/>
    </source>
</evidence>
<organism evidence="3 4">
    <name type="scientific">Streptomyces pyxinicus</name>
    <dbReference type="NCBI Taxonomy" id="2970331"/>
    <lineage>
        <taxon>Bacteria</taxon>
        <taxon>Bacillati</taxon>
        <taxon>Actinomycetota</taxon>
        <taxon>Actinomycetes</taxon>
        <taxon>Kitasatosporales</taxon>
        <taxon>Streptomycetaceae</taxon>
        <taxon>Streptomyces</taxon>
    </lineage>
</organism>
<dbReference type="PANTHER" id="PTHR36417:SF2">
    <property type="entry name" value="SELENOPROTEIN DOMAIN PROTEIN (AFU_ORTHOLOGUE AFUA_1G05220)"/>
    <property type="match status" value="1"/>
</dbReference>
<evidence type="ECO:0000313" key="3">
    <source>
        <dbReference type="EMBL" id="MCS0600111.1"/>
    </source>
</evidence>
<evidence type="ECO:0000256" key="1">
    <source>
        <dbReference type="ARBA" id="ARBA00023284"/>
    </source>
</evidence>
<dbReference type="InterPro" id="IPR011893">
    <property type="entry name" value="Selenoprotein_Rdx-typ"/>
</dbReference>
<dbReference type="SUPFAM" id="SSF52833">
    <property type="entry name" value="Thioredoxin-like"/>
    <property type="match status" value="1"/>
</dbReference>
<comment type="caution">
    <text evidence="3">The sequence shown here is derived from an EMBL/GenBank/DDBJ whole genome shotgun (WGS) entry which is preliminary data.</text>
</comment>
<protein>
    <submittedName>
        <fullName evidence="3">Rdx family protein</fullName>
    </submittedName>
</protein>
<dbReference type="InterPro" id="IPR036249">
    <property type="entry name" value="Thioredoxin-like_sf"/>
</dbReference>
<dbReference type="EMBL" id="JANUGP010000001">
    <property type="protein sequence ID" value="MCS0600111.1"/>
    <property type="molecule type" value="Genomic_DNA"/>
</dbReference>